<feature type="compositionally biased region" description="Basic and acidic residues" evidence="1">
    <location>
        <begin position="212"/>
        <end position="226"/>
    </location>
</feature>
<dbReference type="EMBL" id="OV696699">
    <property type="protein sequence ID" value="CAH1244758.1"/>
    <property type="molecule type" value="Genomic_DNA"/>
</dbReference>
<proteinExistence type="predicted"/>
<dbReference type="AlphaFoldDB" id="A0A8K0EB51"/>
<sequence>MEESDKNQMSERPYKDEDPNGESIAGPNSELQRAVPNLPPSRNPEGMEVSDTKESPEKEKEQMDRKCTDVDPNGNVSLYRAVSRSALCSIYSLDAVHGGTEASDVEHSPEKEPEPEDRPYGDVDGSTNTMLCSGLQRAVPNLPPPRHPERMKVSDTKESPEKEPDQEDRKYEYVDPHGESIFGPSSGLQRAVPTSPPPRRHELMEASDTQESPEKESEQEGRKYEDVDGGANAMLGPELQRAVPTETSPPHLDMGDHVVACPEFNEDTSHDTSYTQEDTDRNEESGAPGADHKAGGMSIYMFN</sequence>
<feature type="compositionally biased region" description="Basic and acidic residues" evidence="1">
    <location>
        <begin position="146"/>
        <end position="178"/>
    </location>
</feature>
<reference evidence="2" key="1">
    <citation type="submission" date="2022-01" db="EMBL/GenBank/DDBJ databases">
        <authorList>
            <person name="Braso-Vives M."/>
        </authorList>
    </citation>
    <scope>NUCLEOTIDE SEQUENCE</scope>
</reference>
<evidence type="ECO:0000313" key="3">
    <source>
        <dbReference type="Proteomes" id="UP000838412"/>
    </source>
</evidence>
<feature type="region of interest" description="Disordered" evidence="1">
    <location>
        <begin position="1"/>
        <end position="75"/>
    </location>
</feature>
<name>A0A8K0EB51_BRALA</name>
<accession>A0A8K0EB51</accession>
<protein>
    <submittedName>
        <fullName evidence="2">Hypp7381 protein</fullName>
    </submittedName>
</protein>
<dbReference type="OrthoDB" id="10236797at2759"/>
<gene>
    <name evidence="2" type="primary">Hypp7381</name>
    <name evidence="2" type="ORF">BLAG_LOCUS7320</name>
</gene>
<feature type="compositionally biased region" description="Basic and acidic residues" evidence="1">
    <location>
        <begin position="104"/>
        <end position="121"/>
    </location>
</feature>
<organism evidence="2 3">
    <name type="scientific">Branchiostoma lanceolatum</name>
    <name type="common">Common lancelet</name>
    <name type="synonym">Amphioxus lanceolatum</name>
    <dbReference type="NCBI Taxonomy" id="7740"/>
    <lineage>
        <taxon>Eukaryota</taxon>
        <taxon>Metazoa</taxon>
        <taxon>Chordata</taxon>
        <taxon>Cephalochordata</taxon>
        <taxon>Leptocardii</taxon>
        <taxon>Amphioxiformes</taxon>
        <taxon>Branchiostomatidae</taxon>
        <taxon>Branchiostoma</taxon>
    </lineage>
</organism>
<evidence type="ECO:0000256" key="1">
    <source>
        <dbReference type="SAM" id="MobiDB-lite"/>
    </source>
</evidence>
<dbReference type="Proteomes" id="UP000838412">
    <property type="component" value="Chromosome 14"/>
</dbReference>
<keyword evidence="3" id="KW-1185">Reference proteome</keyword>
<evidence type="ECO:0000313" key="2">
    <source>
        <dbReference type="EMBL" id="CAH1244758.1"/>
    </source>
</evidence>
<feature type="compositionally biased region" description="Basic and acidic residues" evidence="1">
    <location>
        <begin position="278"/>
        <end position="294"/>
    </location>
</feature>
<feature type="region of interest" description="Disordered" evidence="1">
    <location>
        <begin position="95"/>
        <end position="303"/>
    </location>
</feature>
<feature type="compositionally biased region" description="Basic and acidic residues" evidence="1">
    <location>
        <begin position="50"/>
        <end position="69"/>
    </location>
</feature>
<feature type="compositionally biased region" description="Basic and acidic residues" evidence="1">
    <location>
        <begin position="1"/>
        <end position="18"/>
    </location>
</feature>